<evidence type="ECO:0000256" key="1">
    <source>
        <dbReference type="ARBA" id="ARBA00004141"/>
    </source>
</evidence>
<feature type="transmembrane region" description="Helical" evidence="6">
    <location>
        <begin position="240"/>
        <end position="260"/>
    </location>
</feature>
<dbReference type="GO" id="GO:0015144">
    <property type="term" value="F:carbohydrate transmembrane transporter activity"/>
    <property type="evidence" value="ECO:0007669"/>
    <property type="project" value="InterPro"/>
</dbReference>
<keyword evidence="4 6" id="KW-1133">Transmembrane helix</keyword>
<comment type="caution">
    <text evidence="7">The sequence shown here is derived from an EMBL/GenBank/DDBJ whole genome shotgun (WGS) entry which is preliminary data.</text>
</comment>
<dbReference type="PANTHER" id="PTHR16119">
    <property type="entry name" value="TRANSMEMBRANE PROTEIN 144"/>
    <property type="match status" value="1"/>
</dbReference>
<evidence type="ECO:0000313" key="8">
    <source>
        <dbReference type="Proteomes" id="UP000835052"/>
    </source>
</evidence>
<gene>
    <name evidence="7" type="ORF">CAUJ_LOCUS6904</name>
</gene>
<dbReference type="Proteomes" id="UP000835052">
    <property type="component" value="Unassembled WGS sequence"/>
</dbReference>
<reference evidence="7" key="1">
    <citation type="submission" date="2020-10" db="EMBL/GenBank/DDBJ databases">
        <authorList>
            <person name="Kikuchi T."/>
        </authorList>
    </citation>
    <scope>NUCLEOTIDE SEQUENCE</scope>
    <source>
        <strain evidence="7">NKZ352</strain>
    </source>
</reference>
<feature type="transmembrane region" description="Helical" evidence="6">
    <location>
        <begin position="59"/>
        <end position="81"/>
    </location>
</feature>
<protein>
    <recommendedName>
        <fullName evidence="9">Transmembrane protein 144</fullName>
    </recommendedName>
</protein>
<feature type="transmembrane region" description="Helical" evidence="6">
    <location>
        <begin position="34"/>
        <end position="53"/>
    </location>
</feature>
<dbReference type="Pfam" id="PF07857">
    <property type="entry name" value="TMEM144"/>
    <property type="match status" value="1"/>
</dbReference>
<dbReference type="PANTHER" id="PTHR16119:SF15">
    <property type="entry name" value="TRANSMEMBRANE PROTEIN 144 HOMOLOG"/>
    <property type="match status" value="1"/>
</dbReference>
<evidence type="ECO:0000313" key="7">
    <source>
        <dbReference type="EMBL" id="CAD6190985.1"/>
    </source>
</evidence>
<evidence type="ECO:0000256" key="3">
    <source>
        <dbReference type="ARBA" id="ARBA00022692"/>
    </source>
</evidence>
<keyword evidence="5 6" id="KW-0472">Membrane</keyword>
<feature type="transmembrane region" description="Helical" evidence="6">
    <location>
        <begin position="272"/>
        <end position="292"/>
    </location>
</feature>
<proteinExistence type="inferred from homology"/>
<keyword evidence="3 6" id="KW-0812">Transmembrane</keyword>
<evidence type="ECO:0000256" key="6">
    <source>
        <dbReference type="SAM" id="Phobius"/>
    </source>
</evidence>
<organism evidence="7 8">
    <name type="scientific">Caenorhabditis auriculariae</name>
    <dbReference type="NCBI Taxonomy" id="2777116"/>
    <lineage>
        <taxon>Eukaryota</taxon>
        <taxon>Metazoa</taxon>
        <taxon>Ecdysozoa</taxon>
        <taxon>Nematoda</taxon>
        <taxon>Chromadorea</taxon>
        <taxon>Rhabditida</taxon>
        <taxon>Rhabditina</taxon>
        <taxon>Rhabditomorpha</taxon>
        <taxon>Rhabditoidea</taxon>
        <taxon>Rhabditidae</taxon>
        <taxon>Peloderinae</taxon>
        <taxon>Caenorhabditis</taxon>
    </lineage>
</organism>
<comment type="subcellular location">
    <subcellularLocation>
        <location evidence="1">Membrane</location>
        <topology evidence="1">Multi-pass membrane protein</topology>
    </subcellularLocation>
</comment>
<evidence type="ECO:0008006" key="9">
    <source>
        <dbReference type="Google" id="ProtNLM"/>
    </source>
</evidence>
<feature type="transmembrane region" description="Helical" evidence="6">
    <location>
        <begin position="121"/>
        <end position="140"/>
    </location>
</feature>
<dbReference type="InterPro" id="IPR012435">
    <property type="entry name" value="TMEM144"/>
</dbReference>
<feature type="transmembrane region" description="Helical" evidence="6">
    <location>
        <begin position="6"/>
        <end position="22"/>
    </location>
</feature>
<evidence type="ECO:0000256" key="4">
    <source>
        <dbReference type="ARBA" id="ARBA00022989"/>
    </source>
</evidence>
<dbReference type="OrthoDB" id="426527at2759"/>
<dbReference type="EMBL" id="CAJGYM010000018">
    <property type="protein sequence ID" value="CAD6190985.1"/>
    <property type="molecule type" value="Genomic_DNA"/>
</dbReference>
<comment type="similarity">
    <text evidence="2">Belongs to the TMEM144 family.</text>
</comment>
<accession>A0A8S1H6E6</accession>
<dbReference type="InterPro" id="IPR010651">
    <property type="entry name" value="Sugar_transport"/>
</dbReference>
<sequence length="355" mass="38455">MTVAIGLLACGISSLFFGSMFVPLKNFDASDGIFAQWMMSLAILIIGFVAFIFSNFPGFYPLAMLGGMSWTLGNATAIPIISRLGMALSMLIWNTTNCVVGWAGGRFGLFGMKAQPPASPVLNYAGLICVIIGGFLFSRIRSTKVVAEHRRVSLRLEPRSNADDAEKVALNPSLSPDDAVTKEVTEVSMEKAEGNQRAIGFLMAMGAGVFYGMTFVPVIYMIDNPEKFPGQPSEGLAYVFSHYFGIFLTATTLFVIYAIFKKNRPTVNGQLCLPALASGTLWGIAQTSFFVANQNLSQTVTFPIIAMTPGCIASAWSIFYYKDIQGRRNFITLAIAMCFTFTGAILVGLSKAIEL</sequence>
<feature type="transmembrane region" description="Helical" evidence="6">
    <location>
        <begin position="333"/>
        <end position="353"/>
    </location>
</feature>
<evidence type="ECO:0000256" key="2">
    <source>
        <dbReference type="ARBA" id="ARBA00005731"/>
    </source>
</evidence>
<dbReference type="AlphaFoldDB" id="A0A8S1H6E6"/>
<name>A0A8S1H6E6_9PELO</name>
<keyword evidence="8" id="KW-1185">Reference proteome</keyword>
<feature type="transmembrane region" description="Helical" evidence="6">
    <location>
        <begin position="198"/>
        <end position="220"/>
    </location>
</feature>
<feature type="transmembrane region" description="Helical" evidence="6">
    <location>
        <begin position="304"/>
        <end position="321"/>
    </location>
</feature>
<dbReference type="GO" id="GO:0016020">
    <property type="term" value="C:membrane"/>
    <property type="evidence" value="ECO:0007669"/>
    <property type="project" value="UniProtKB-SubCell"/>
</dbReference>
<evidence type="ECO:0000256" key="5">
    <source>
        <dbReference type="ARBA" id="ARBA00023136"/>
    </source>
</evidence>